<dbReference type="EMBL" id="RRCF01000002">
    <property type="protein sequence ID" value="RRJ20951.1"/>
    <property type="molecule type" value="Genomic_DNA"/>
</dbReference>
<dbReference type="AlphaFoldDB" id="A0A3P3QIK4"/>
<dbReference type="OrthoDB" id="5982841at2"/>
<dbReference type="RefSeq" id="WP_046520400.1">
    <property type="nucleotide sequence ID" value="NZ_LAVS01000035.1"/>
</dbReference>
<feature type="transmembrane region" description="Helical" evidence="1">
    <location>
        <begin position="54"/>
        <end position="76"/>
    </location>
</feature>
<accession>A0A3P3QIK4</accession>
<evidence type="ECO:0000313" key="2">
    <source>
        <dbReference type="EMBL" id="RRJ20951.1"/>
    </source>
</evidence>
<keyword evidence="1" id="KW-0812">Transmembrane</keyword>
<evidence type="ECO:0000313" key="3">
    <source>
        <dbReference type="Proteomes" id="UP000276260"/>
    </source>
</evidence>
<gene>
    <name evidence="2" type="ORF">EIK76_08625</name>
</gene>
<reference evidence="2 3" key="1">
    <citation type="submission" date="2018-11" db="EMBL/GenBank/DDBJ databases">
        <title>Draft genome analysis of Rheinheimera mesophila isolated from an industrial waste site.</title>
        <authorList>
            <person name="Yu Q."/>
            <person name="Qi Y."/>
            <person name="Zhang H."/>
            <person name="Lu Y."/>
            <person name="Pu J."/>
        </authorList>
    </citation>
    <scope>NUCLEOTIDE SEQUENCE [LARGE SCALE GENOMIC DNA]</scope>
    <source>
        <strain evidence="2 3">IITR13</strain>
    </source>
</reference>
<sequence length="195" mass="22686">MDIIQKKLGRKVKFLFHPDYVNMVLKDSTGTADVDVFYSEIPIKRQESIEQNGWLLYLGSVWLVIWIVNVASRLIQGQPMDGSWILLVIASPFLLFYLLSRVKYTVLPTNHGTLFIIKDKQHNLIYDEMMSRRKKALLTIYGEINTNNAPKDEIEKFQWLHRQGVLDTQELDDKLKQLTSAYKESNSVSETIEIH</sequence>
<protein>
    <submittedName>
        <fullName evidence="2">Uncharacterized protein</fullName>
    </submittedName>
</protein>
<evidence type="ECO:0000256" key="1">
    <source>
        <dbReference type="SAM" id="Phobius"/>
    </source>
</evidence>
<proteinExistence type="predicted"/>
<keyword evidence="3" id="KW-1185">Reference proteome</keyword>
<organism evidence="2 3">
    <name type="scientific">Rheinheimera mesophila</name>
    <dbReference type="NCBI Taxonomy" id="1547515"/>
    <lineage>
        <taxon>Bacteria</taxon>
        <taxon>Pseudomonadati</taxon>
        <taxon>Pseudomonadota</taxon>
        <taxon>Gammaproteobacteria</taxon>
        <taxon>Chromatiales</taxon>
        <taxon>Chromatiaceae</taxon>
        <taxon>Rheinheimera</taxon>
    </lineage>
</organism>
<dbReference type="Proteomes" id="UP000276260">
    <property type="component" value="Unassembled WGS sequence"/>
</dbReference>
<name>A0A3P3QIK4_9GAMM</name>
<keyword evidence="1" id="KW-1133">Transmembrane helix</keyword>
<feature type="transmembrane region" description="Helical" evidence="1">
    <location>
        <begin position="82"/>
        <end position="99"/>
    </location>
</feature>
<keyword evidence="1" id="KW-0472">Membrane</keyword>
<comment type="caution">
    <text evidence="2">The sequence shown here is derived from an EMBL/GenBank/DDBJ whole genome shotgun (WGS) entry which is preliminary data.</text>
</comment>